<feature type="transmembrane region" description="Helical" evidence="1">
    <location>
        <begin position="159"/>
        <end position="177"/>
    </location>
</feature>
<proteinExistence type="predicted"/>
<keyword evidence="1" id="KW-1133">Transmembrane helix</keyword>
<dbReference type="OrthoDB" id="9798526at2"/>
<feature type="transmembrane region" description="Helical" evidence="1">
    <location>
        <begin position="12"/>
        <end position="35"/>
    </location>
</feature>
<feature type="transmembrane region" description="Helical" evidence="1">
    <location>
        <begin position="342"/>
        <end position="361"/>
    </location>
</feature>
<dbReference type="AlphaFoldDB" id="A0A564SJD5"/>
<gene>
    <name evidence="2" type="ORF">SCSS39_00587</name>
</gene>
<feature type="transmembrane region" description="Helical" evidence="1">
    <location>
        <begin position="41"/>
        <end position="61"/>
    </location>
</feature>
<dbReference type="RefSeq" id="WP_144208032.1">
    <property type="nucleotide sequence ID" value="NZ_CABHMZ010000007.1"/>
</dbReference>
<dbReference type="Proteomes" id="UP000385544">
    <property type="component" value="Unassembled WGS sequence"/>
</dbReference>
<feature type="transmembrane region" description="Helical" evidence="1">
    <location>
        <begin position="255"/>
        <end position="274"/>
    </location>
</feature>
<evidence type="ECO:0000313" key="2">
    <source>
        <dbReference type="EMBL" id="VUW95285.1"/>
    </source>
</evidence>
<organism evidence="2 3">
    <name type="scientific">Streptococcus constellatus</name>
    <dbReference type="NCBI Taxonomy" id="76860"/>
    <lineage>
        <taxon>Bacteria</taxon>
        <taxon>Bacillati</taxon>
        <taxon>Bacillota</taxon>
        <taxon>Bacilli</taxon>
        <taxon>Lactobacillales</taxon>
        <taxon>Streptococcaceae</taxon>
        <taxon>Streptococcus</taxon>
        <taxon>Streptococcus anginosus group</taxon>
    </lineage>
</organism>
<reference evidence="2 3" key="1">
    <citation type="submission" date="2019-07" db="EMBL/GenBank/DDBJ databases">
        <authorList>
            <person name="Hibberd C M."/>
            <person name="Gehrig L. J."/>
            <person name="Chang H.-W."/>
            <person name="Venkatesh S."/>
        </authorList>
    </citation>
    <scope>NUCLEOTIDE SEQUENCE [LARGE SCALE GENOMIC DNA]</scope>
    <source>
        <strain evidence="2">Streptococcus_constellatus_SS_Bg39</strain>
    </source>
</reference>
<evidence type="ECO:0000313" key="3">
    <source>
        <dbReference type="Proteomes" id="UP000385544"/>
    </source>
</evidence>
<dbReference type="PANTHER" id="PTHR36840">
    <property type="entry name" value="BLL5714 PROTEIN"/>
    <property type="match status" value="1"/>
</dbReference>
<evidence type="ECO:0000256" key="1">
    <source>
        <dbReference type="SAM" id="Phobius"/>
    </source>
</evidence>
<dbReference type="Pfam" id="PF06772">
    <property type="entry name" value="LtrA"/>
    <property type="match status" value="1"/>
</dbReference>
<dbReference type="PANTHER" id="PTHR36840:SF1">
    <property type="entry name" value="BLL5714 PROTEIN"/>
    <property type="match status" value="1"/>
</dbReference>
<name>A0A564SJD5_STRCV</name>
<feature type="transmembrane region" description="Helical" evidence="1">
    <location>
        <begin position="286"/>
        <end position="306"/>
    </location>
</feature>
<accession>A0A564SJD5</accession>
<feature type="transmembrane region" description="Helical" evidence="1">
    <location>
        <begin position="73"/>
        <end position="92"/>
    </location>
</feature>
<dbReference type="EMBL" id="CABHMZ010000007">
    <property type="protein sequence ID" value="VUW95285.1"/>
    <property type="molecule type" value="Genomic_DNA"/>
</dbReference>
<feature type="transmembrane region" description="Helical" evidence="1">
    <location>
        <begin position="223"/>
        <end position="243"/>
    </location>
</feature>
<keyword evidence="1" id="KW-0812">Transmembrane</keyword>
<dbReference type="InterPro" id="IPR010640">
    <property type="entry name" value="Low_temperature_requirement_A"/>
</dbReference>
<feature type="transmembrane region" description="Helical" evidence="1">
    <location>
        <begin position="197"/>
        <end position="217"/>
    </location>
</feature>
<feature type="transmembrane region" description="Helical" evidence="1">
    <location>
        <begin position="104"/>
        <end position="123"/>
    </location>
</feature>
<protein>
    <submittedName>
        <fullName evidence="2">Bacterial low temperature requirement A protein (LtrA)</fullName>
    </submittedName>
</protein>
<sequence>MSQHKSKRVSNYELFFDLAFVIAISQLTSAIHVSTVGFNEILSFIAGSIIMLNIWNNEAFYYNKYGDSRRGDIFTIIILMLLVGNLALNYNFDIERLRQDYSSVIAFNIFLALVYGVIAIQYYLKGRALGFNKDIKLSIVLLGIYILSVLPVAMGLIPYSHFILPFYLLPLILPIFIRSYSQSHFMNFPHALERNQLLTIITFGETVIAIIKTYPLAKSPLEGAALFFGMAGLFMFYMSQTFLNINHHRVGSTMQLFYAHAIIVISLLFFTVGLEFLVDHHHHEQGAIFLIVAIIGFYLGVLMTSAYNHELYRLNGAVLMRFASILTLEVLAFYLLRNHVALLGLAMMLMNYLMNRTAMLYRRECRERQNVPHPDPRQNL</sequence>
<keyword evidence="1" id="KW-0472">Membrane</keyword>
<feature type="transmembrane region" description="Helical" evidence="1">
    <location>
        <begin position="135"/>
        <end position="153"/>
    </location>
</feature>
<feature type="transmembrane region" description="Helical" evidence="1">
    <location>
        <begin position="318"/>
        <end position="336"/>
    </location>
</feature>